<protein>
    <submittedName>
        <fullName evidence="1">Uncharacterized protein</fullName>
    </submittedName>
</protein>
<dbReference type="EMBL" id="MK500302">
    <property type="protein sequence ID" value="QBK85090.1"/>
    <property type="molecule type" value="Genomic_DNA"/>
</dbReference>
<reference evidence="1" key="1">
    <citation type="journal article" date="2019" name="MBio">
        <title>Virus Genomes from Deep Sea Sediments Expand the Ocean Megavirome and Support Independent Origins of Viral Gigantism.</title>
        <authorList>
            <person name="Backstrom D."/>
            <person name="Yutin N."/>
            <person name="Jorgensen S.L."/>
            <person name="Dharamshi J."/>
            <person name="Homa F."/>
            <person name="Zaremba-Niedwiedzka K."/>
            <person name="Spang A."/>
            <person name="Wolf Y.I."/>
            <person name="Koonin E.V."/>
            <person name="Ettema T.J."/>
        </authorList>
    </citation>
    <scope>NUCLEOTIDE SEQUENCE</scope>
</reference>
<name>A0A481YQ46_9VIRU</name>
<proteinExistence type="predicted"/>
<gene>
    <name evidence="1" type="ORF">LCDPAC02_02890</name>
</gene>
<accession>A0A481YQ46</accession>
<organism evidence="1">
    <name type="scientific">Pithovirus LCDPAC02</name>
    <dbReference type="NCBI Taxonomy" id="2506601"/>
    <lineage>
        <taxon>Viruses</taxon>
        <taxon>Pithoviruses</taxon>
    </lineage>
</organism>
<evidence type="ECO:0000313" key="1">
    <source>
        <dbReference type="EMBL" id="QBK85090.1"/>
    </source>
</evidence>
<sequence>MGNSITYQNNYTYDLEFIYLIQLKEHIGTNIYKFGKTTNNVHNGVEVYFIYPCKNSNQLQKLLLSSFYKNNKIELVNNSTNCKGDLKDIINVIINTIYKSQKYNKSLKSKISKSEKSNVTKNEIYIYNDQSNNNKNITIQNSKQENDQNENQNLKFDIVNKIVKTYFGYECDNFVNYILNSSKDKYSFELSYNNIKIISGDTSSTIKIAEGKLTYSEKQLIFINDKYPNWYTIICDYLKHFDVTMNNYTIENIKHYRRIVYLFVKSINVFNYLTQD</sequence>